<dbReference type="AlphaFoldDB" id="A0A0J8FUK9"/>
<dbReference type="SUPFAM" id="SSF55785">
    <property type="entry name" value="PYP-like sensor domain (PAS domain)"/>
    <property type="match status" value="1"/>
</dbReference>
<dbReference type="CDD" id="cd00130">
    <property type="entry name" value="PAS"/>
    <property type="match status" value="1"/>
</dbReference>
<evidence type="ECO:0000313" key="3">
    <source>
        <dbReference type="Proteomes" id="UP000037551"/>
    </source>
</evidence>
<accession>A0A0J8FUK9</accession>
<evidence type="ECO:0000259" key="1">
    <source>
        <dbReference type="Pfam" id="PF08447"/>
    </source>
</evidence>
<dbReference type="Pfam" id="PF08447">
    <property type="entry name" value="PAS_3"/>
    <property type="match status" value="1"/>
</dbReference>
<dbReference type="Gene3D" id="3.30.450.20">
    <property type="entry name" value="PAS domain"/>
    <property type="match status" value="1"/>
</dbReference>
<comment type="caution">
    <text evidence="2">The sequence shown here is derived from an EMBL/GenBank/DDBJ whole genome shotgun (WGS) entry which is preliminary data.</text>
</comment>
<dbReference type="InterPro" id="IPR000014">
    <property type="entry name" value="PAS"/>
</dbReference>
<proteinExistence type="predicted"/>
<gene>
    <name evidence="2" type="ORF">ACR52_17370</name>
</gene>
<sequence>MAVIELTPQGHILNANENFLKTVQYSLDEIVGQHHSLSCHRSEVESPAYTAFWASLNRGEYHAHRFERKNKYGKTLFLEESYSPIFDTHEVRSLAARTSAIGQFNSTLQLQ</sequence>
<dbReference type="InterPro" id="IPR035965">
    <property type="entry name" value="PAS-like_dom_sf"/>
</dbReference>
<reference evidence="2 3" key="1">
    <citation type="submission" date="2015-06" db="EMBL/GenBank/DDBJ databases">
        <title>Draft genome sequence of an Antarctic Pseudomonas sp. strain KG01 with full potential for biotechnological applications.</title>
        <authorList>
            <person name="Pavlov M.S."/>
            <person name="Lira F."/>
            <person name="Martinez J.L."/>
            <person name="Marshall S.H."/>
        </authorList>
    </citation>
    <scope>NUCLEOTIDE SEQUENCE [LARGE SCALE GENOMIC DNA]</scope>
    <source>
        <strain evidence="2 3">KG01</strain>
    </source>
</reference>
<dbReference type="STRING" id="1674920.ACR52_17370"/>
<protein>
    <recommendedName>
        <fullName evidence="1">PAS fold-3 domain-containing protein</fullName>
    </recommendedName>
</protein>
<evidence type="ECO:0000313" key="2">
    <source>
        <dbReference type="EMBL" id="KMT53917.1"/>
    </source>
</evidence>
<organism evidence="2 3">
    <name type="scientific">Pseudomonas fildesensis</name>
    <dbReference type="NCBI Taxonomy" id="1674920"/>
    <lineage>
        <taxon>Bacteria</taxon>
        <taxon>Pseudomonadati</taxon>
        <taxon>Pseudomonadota</taxon>
        <taxon>Gammaproteobacteria</taxon>
        <taxon>Pseudomonadales</taxon>
        <taxon>Pseudomonadaceae</taxon>
        <taxon>Pseudomonas</taxon>
    </lineage>
</organism>
<name>A0A0J8FUK9_9PSED</name>
<dbReference type="EMBL" id="LFMW01000012">
    <property type="protein sequence ID" value="KMT53917.1"/>
    <property type="molecule type" value="Genomic_DNA"/>
</dbReference>
<keyword evidence="3" id="KW-1185">Reference proteome</keyword>
<dbReference type="NCBIfam" id="TIGR00229">
    <property type="entry name" value="sensory_box"/>
    <property type="match status" value="1"/>
</dbReference>
<dbReference type="Proteomes" id="UP000037551">
    <property type="component" value="Unassembled WGS sequence"/>
</dbReference>
<dbReference type="InterPro" id="IPR013655">
    <property type="entry name" value="PAS_fold_3"/>
</dbReference>
<dbReference type="PATRIC" id="fig|1674920.3.peg.1854"/>
<feature type="domain" description="PAS fold-3" evidence="1">
    <location>
        <begin position="13"/>
        <end position="89"/>
    </location>
</feature>